<evidence type="ECO:0000256" key="1">
    <source>
        <dbReference type="SAM" id="Phobius"/>
    </source>
</evidence>
<evidence type="ECO:0000313" key="3">
    <source>
        <dbReference type="EMBL" id="KAL2057353.1"/>
    </source>
</evidence>
<dbReference type="InterPro" id="IPR049326">
    <property type="entry name" value="Rhodopsin_dom_fungi"/>
</dbReference>
<organism evidence="3 4">
    <name type="scientific">Lepraria finkii</name>
    <dbReference type="NCBI Taxonomy" id="1340010"/>
    <lineage>
        <taxon>Eukaryota</taxon>
        <taxon>Fungi</taxon>
        <taxon>Dikarya</taxon>
        <taxon>Ascomycota</taxon>
        <taxon>Pezizomycotina</taxon>
        <taxon>Lecanoromycetes</taxon>
        <taxon>OSLEUM clade</taxon>
        <taxon>Lecanoromycetidae</taxon>
        <taxon>Lecanorales</taxon>
        <taxon>Lecanorineae</taxon>
        <taxon>Stereocaulaceae</taxon>
        <taxon>Lepraria</taxon>
    </lineage>
</organism>
<proteinExistence type="predicted"/>
<evidence type="ECO:0000259" key="2">
    <source>
        <dbReference type="Pfam" id="PF20684"/>
    </source>
</evidence>
<keyword evidence="1" id="KW-1133">Transmembrane helix</keyword>
<name>A0ABR4BN30_9LECA</name>
<sequence length="100" mass="11299">MLVQVPYSTLLQSVFPNTRVSFSTSEFFTLNSKVFRINVWIAHTPGTAQILSGILSFIFQCSPMKKVLLPTLSGRCINDFQWTLATLILSVIIDVYITLR</sequence>
<feature type="transmembrane region" description="Helical" evidence="1">
    <location>
        <begin position="80"/>
        <end position="99"/>
    </location>
</feature>
<protein>
    <recommendedName>
        <fullName evidence="2">Rhodopsin domain-containing protein</fullName>
    </recommendedName>
</protein>
<dbReference type="Pfam" id="PF20684">
    <property type="entry name" value="Fung_rhodopsin"/>
    <property type="match status" value="1"/>
</dbReference>
<comment type="caution">
    <text evidence="3">The sequence shown here is derived from an EMBL/GenBank/DDBJ whole genome shotgun (WGS) entry which is preliminary data.</text>
</comment>
<feature type="domain" description="Rhodopsin" evidence="2">
    <location>
        <begin position="31"/>
        <end position="98"/>
    </location>
</feature>
<keyword evidence="1" id="KW-0472">Membrane</keyword>
<keyword evidence="4" id="KW-1185">Reference proteome</keyword>
<feature type="transmembrane region" description="Helical" evidence="1">
    <location>
        <begin position="37"/>
        <end position="59"/>
    </location>
</feature>
<evidence type="ECO:0000313" key="4">
    <source>
        <dbReference type="Proteomes" id="UP001590951"/>
    </source>
</evidence>
<keyword evidence="1" id="KW-0812">Transmembrane</keyword>
<accession>A0ABR4BN30</accession>
<gene>
    <name evidence="3" type="ORF">ABVK25_002406</name>
</gene>
<reference evidence="3 4" key="1">
    <citation type="submission" date="2024-09" db="EMBL/GenBank/DDBJ databases">
        <title>Rethinking Asexuality: The Enigmatic Case of Functional Sexual Genes in Lepraria (Stereocaulaceae).</title>
        <authorList>
            <person name="Doellman M."/>
            <person name="Sun Y."/>
            <person name="Barcenas-Pena A."/>
            <person name="Lumbsch H.T."/>
            <person name="Grewe F."/>
        </authorList>
    </citation>
    <scope>NUCLEOTIDE SEQUENCE [LARGE SCALE GENOMIC DNA]</scope>
    <source>
        <strain evidence="3 4">Grewe 0041</strain>
    </source>
</reference>
<dbReference type="Proteomes" id="UP001590951">
    <property type="component" value="Unassembled WGS sequence"/>
</dbReference>
<dbReference type="EMBL" id="JBHFEH010000005">
    <property type="protein sequence ID" value="KAL2057353.1"/>
    <property type="molecule type" value="Genomic_DNA"/>
</dbReference>